<evidence type="ECO:0000313" key="3">
    <source>
        <dbReference type="Proteomes" id="UP000815325"/>
    </source>
</evidence>
<dbReference type="SUPFAM" id="SSF53756">
    <property type="entry name" value="UDP-Glycosyltransferase/glycogen phosphorylase"/>
    <property type="match status" value="1"/>
</dbReference>
<sequence length="464" mass="49734">MHRILFITLEFSAATFSGNGVYAQSQVRSLTQLPETEVLVLSAKPCGHTGSSQAWGAQLLELEVSRWGSLDASAPFDEFASKAGGSTVRQKVAEFDPSVCLFVDWSSLPAWEAVRPSLTRGIPAIYCNYRVFSRTETGEGLELVRRLEAESMEKSAATVVLSASDRDYLLQNVSRCAASDSGKQSPCHVLLCALREELNSLPPPPDLGPLDFIQIQGMKASNGLICQAGSPGMAALEGMAEHELSHSCECPSSGGLTTASSPSPAQLFQTGRPYLTCCVRLAREKEPERFVALVEQLAKDGSLQRHGLTPVLVGATNDSFAQGIKLRLQSAAPRSILIERFMGPQELATEVFSRTRLNVHPCTYDAFGMTIVEAASMGAPSIVHSHPGAVGAADLLQASNHEVVLENLAAEPPTLASRVVALLDDGDKILLVARRAAVRARSWTEARNALELLHIIKQATACSA</sequence>
<evidence type="ECO:0008006" key="4">
    <source>
        <dbReference type="Google" id="ProtNLM"/>
    </source>
</evidence>
<feature type="signal peptide" evidence="1">
    <location>
        <begin position="1"/>
        <end position="17"/>
    </location>
</feature>
<dbReference type="Gene3D" id="3.40.50.2000">
    <property type="entry name" value="Glycogen Phosphorylase B"/>
    <property type="match status" value="1"/>
</dbReference>
<proteinExistence type="predicted"/>
<dbReference type="Pfam" id="PF13692">
    <property type="entry name" value="Glyco_trans_1_4"/>
    <property type="match status" value="1"/>
</dbReference>
<accession>A0ABQ7H715</accession>
<evidence type="ECO:0000313" key="2">
    <source>
        <dbReference type="EMBL" id="KAF5842642.1"/>
    </source>
</evidence>
<dbReference type="EMBL" id="MU069458">
    <property type="protein sequence ID" value="KAF5842642.1"/>
    <property type="molecule type" value="Genomic_DNA"/>
</dbReference>
<keyword evidence="3" id="KW-1185">Reference proteome</keyword>
<gene>
    <name evidence="2" type="ORF">DUNSADRAFT_6112</name>
</gene>
<feature type="chain" id="PRO_5046574061" description="Glycosyltransferase" evidence="1">
    <location>
        <begin position="18"/>
        <end position="464"/>
    </location>
</feature>
<comment type="caution">
    <text evidence="2">The sequence shown here is derived from an EMBL/GenBank/DDBJ whole genome shotgun (WGS) entry which is preliminary data.</text>
</comment>
<protein>
    <recommendedName>
        <fullName evidence="4">Glycosyltransferase</fullName>
    </recommendedName>
</protein>
<dbReference type="Proteomes" id="UP000815325">
    <property type="component" value="Unassembled WGS sequence"/>
</dbReference>
<name>A0ABQ7H715_DUNSA</name>
<keyword evidence="1" id="KW-0732">Signal</keyword>
<organism evidence="2 3">
    <name type="scientific">Dunaliella salina</name>
    <name type="common">Green alga</name>
    <name type="synonym">Protococcus salinus</name>
    <dbReference type="NCBI Taxonomy" id="3046"/>
    <lineage>
        <taxon>Eukaryota</taxon>
        <taxon>Viridiplantae</taxon>
        <taxon>Chlorophyta</taxon>
        <taxon>core chlorophytes</taxon>
        <taxon>Chlorophyceae</taxon>
        <taxon>CS clade</taxon>
        <taxon>Chlamydomonadales</taxon>
        <taxon>Dunaliellaceae</taxon>
        <taxon>Dunaliella</taxon>
    </lineage>
</organism>
<evidence type="ECO:0000256" key="1">
    <source>
        <dbReference type="SAM" id="SignalP"/>
    </source>
</evidence>
<reference evidence="2" key="1">
    <citation type="submission" date="2017-08" db="EMBL/GenBank/DDBJ databases">
        <authorList>
            <person name="Polle J.E."/>
            <person name="Barry K."/>
            <person name="Cushman J."/>
            <person name="Schmutz J."/>
            <person name="Tran D."/>
            <person name="Hathwaick L.T."/>
            <person name="Yim W.C."/>
            <person name="Jenkins J."/>
            <person name="Mckie-Krisberg Z.M."/>
            <person name="Prochnik S."/>
            <person name="Lindquist E."/>
            <person name="Dockter R.B."/>
            <person name="Adam C."/>
            <person name="Molina H."/>
            <person name="Bunkerborg J."/>
            <person name="Jin E."/>
            <person name="Buchheim M."/>
            <person name="Magnuson J."/>
        </authorList>
    </citation>
    <scope>NUCLEOTIDE SEQUENCE</scope>
    <source>
        <strain evidence="2">CCAP 19/18</strain>
    </source>
</reference>